<gene>
    <name evidence="1" type="ORF">CS022_23740</name>
</gene>
<dbReference type="InterPro" id="IPR011989">
    <property type="entry name" value="ARM-like"/>
</dbReference>
<reference evidence="1 2" key="1">
    <citation type="submission" date="2017-10" db="EMBL/GenBank/DDBJ databases">
        <title>Nyctiphanis sp. nov., isolated from the stomach of the euphausiid Nyctiphanes simplex (Hansen, 1911) in the Gulf of California.</title>
        <authorList>
            <person name="Gomez-Gil B."/>
            <person name="Aguilar-Mendez M."/>
            <person name="Lopez-Cortes A."/>
            <person name="Gomez-Gutierrez J."/>
            <person name="Roque A."/>
            <person name="Lang E."/>
            <person name="Gonzalez-Castillo A."/>
        </authorList>
    </citation>
    <scope>NUCLEOTIDE SEQUENCE [LARGE SCALE GENOMIC DNA]</scope>
    <source>
        <strain evidence="1 2">CAIM 600</strain>
    </source>
</reference>
<comment type="caution">
    <text evidence="1">The sequence shown here is derived from an EMBL/GenBank/DDBJ whole genome shotgun (WGS) entry which is preliminary data.</text>
</comment>
<dbReference type="AlphaFoldDB" id="A0A4Q0YFZ1"/>
<dbReference type="OrthoDB" id="6312431at2"/>
<dbReference type="Gene3D" id="1.25.10.10">
    <property type="entry name" value="Leucine-rich Repeat Variant"/>
    <property type="match status" value="1"/>
</dbReference>
<dbReference type="Proteomes" id="UP000290287">
    <property type="component" value="Unassembled WGS sequence"/>
</dbReference>
<dbReference type="SUPFAM" id="SSF48431">
    <property type="entry name" value="Lipovitellin-phosvitin complex, superhelical domain"/>
    <property type="match status" value="1"/>
</dbReference>
<organism evidence="1 2">
    <name type="scientific">Veronia nyctiphanis</name>
    <dbReference type="NCBI Taxonomy" id="1278244"/>
    <lineage>
        <taxon>Bacteria</taxon>
        <taxon>Pseudomonadati</taxon>
        <taxon>Pseudomonadota</taxon>
        <taxon>Gammaproteobacteria</taxon>
        <taxon>Vibrionales</taxon>
        <taxon>Vibrionaceae</taxon>
        <taxon>Veronia</taxon>
    </lineage>
</organism>
<dbReference type="RefSeq" id="WP_129124327.1">
    <property type="nucleotide sequence ID" value="NZ_PEIB01000054.1"/>
</dbReference>
<name>A0A4Q0YFZ1_9GAMM</name>
<dbReference type="EMBL" id="PEIB01000054">
    <property type="protein sequence ID" value="RXJ69490.1"/>
    <property type="molecule type" value="Genomic_DNA"/>
</dbReference>
<sequence>MKKITITFVVGLFIIIGFSASFLINSNSSNEAKTALSLELNSNSKNTTSESYDEKLIGDFSDDQIVYINNFSMKMGLAENIAHSQSNQLTFKLAFKPLEDSFYLGMAYDLKPIFTNSDSILINADIKQLGFTLRRRPDGKITDINMLGLPENHPYAMVEHIVSQLSFLSDGSNSRVTLKDGTYHYQYSLSAADKTTRELLEVEHHNVPEDLIKKHNESWYVIHPDSGWPTKMAFEMERDVEFQGSILAVQQTIDSKRIAEPRLTFWDEELRFANNANAGLTVPEPELNEPTIAISNQTEFYNALAMLDNALDPSLARAMGLFMINEQTPDDIMAFLMDENMPTEHHAHIIYAIQKADTPLAEEYLADIAANVDISSLNRTRAIVSSGQFKNASQTSIDSLYNLMDDTEQGIANAASLNLGTIAKKSPKHDQQIADILLNRLRKESDPYMAILSISNINNPEYDRYIEPYLKDSRFYVRAAAYSIIARRHSHQNGVLAALLSEGHPTVIDSITKTMVKYENVPVPSTFLPHLRNRINGDGPAVIASRLIKFYLALKGQFNQTDVYFLQSLLNNSRISDTDKSDIGKALGGF</sequence>
<evidence type="ECO:0000313" key="2">
    <source>
        <dbReference type="Proteomes" id="UP000290287"/>
    </source>
</evidence>
<protein>
    <submittedName>
        <fullName evidence="1">Uncharacterized protein</fullName>
    </submittedName>
</protein>
<keyword evidence="2" id="KW-1185">Reference proteome</keyword>
<evidence type="ECO:0000313" key="1">
    <source>
        <dbReference type="EMBL" id="RXJ69490.1"/>
    </source>
</evidence>
<dbReference type="InterPro" id="IPR011030">
    <property type="entry name" value="Lipovitellin_superhlx_dom"/>
</dbReference>
<accession>A0A4Q0YFZ1</accession>
<proteinExistence type="predicted"/>